<dbReference type="Gene3D" id="3.90.550.10">
    <property type="entry name" value="Spore Coat Polysaccharide Biosynthesis Protein SpsA, Chain A"/>
    <property type="match status" value="1"/>
</dbReference>
<keyword evidence="8" id="KW-0472">Membrane</keyword>
<keyword evidence="6" id="KW-0735">Signal-anchor</keyword>
<evidence type="ECO:0000256" key="1">
    <source>
        <dbReference type="ARBA" id="ARBA00004606"/>
    </source>
</evidence>
<keyword evidence="7" id="KW-1133">Transmembrane helix</keyword>
<evidence type="ECO:0000256" key="13">
    <source>
        <dbReference type="SAM" id="MobiDB-lite"/>
    </source>
</evidence>
<evidence type="ECO:0000256" key="12">
    <source>
        <dbReference type="ARBA" id="ARBA00049181"/>
    </source>
</evidence>
<dbReference type="AlphaFoldDB" id="A0A914A6A4"/>
<feature type="region of interest" description="Disordered" evidence="13">
    <location>
        <begin position="88"/>
        <end position="111"/>
    </location>
</feature>
<evidence type="ECO:0000256" key="10">
    <source>
        <dbReference type="ARBA" id="ARBA00037301"/>
    </source>
</evidence>
<dbReference type="Proteomes" id="UP000887568">
    <property type="component" value="Unplaced"/>
</dbReference>
<evidence type="ECO:0000256" key="6">
    <source>
        <dbReference type="ARBA" id="ARBA00022968"/>
    </source>
</evidence>
<reference evidence="15" key="1">
    <citation type="submission" date="2022-11" db="UniProtKB">
        <authorList>
            <consortium name="EnsemblMetazoa"/>
        </authorList>
    </citation>
    <scope>IDENTIFICATION</scope>
</reference>
<comment type="subcellular location">
    <subcellularLocation>
        <location evidence="1">Membrane</location>
        <topology evidence="1">Single-pass type II membrane protein</topology>
    </subcellularLocation>
</comment>
<evidence type="ECO:0000313" key="15">
    <source>
        <dbReference type="EnsemblMetazoa" id="XP_038059024.1"/>
    </source>
</evidence>
<comment type="similarity">
    <text evidence="2">Belongs to the glycosyltransferase 8 family.</text>
</comment>
<keyword evidence="14" id="KW-0732">Signal</keyword>
<evidence type="ECO:0000256" key="7">
    <source>
        <dbReference type="ARBA" id="ARBA00022989"/>
    </source>
</evidence>
<dbReference type="EC" id="2.4.2.42" evidence="11"/>
<dbReference type="InterPro" id="IPR029044">
    <property type="entry name" value="Nucleotide-diphossugar_trans"/>
</dbReference>
<organism evidence="15 16">
    <name type="scientific">Patiria miniata</name>
    <name type="common">Bat star</name>
    <name type="synonym">Asterina miniata</name>
    <dbReference type="NCBI Taxonomy" id="46514"/>
    <lineage>
        <taxon>Eukaryota</taxon>
        <taxon>Metazoa</taxon>
        <taxon>Echinodermata</taxon>
        <taxon>Eleutherozoa</taxon>
        <taxon>Asterozoa</taxon>
        <taxon>Asteroidea</taxon>
        <taxon>Valvatacea</taxon>
        <taxon>Valvatida</taxon>
        <taxon>Asterinidae</taxon>
        <taxon>Patiria</taxon>
    </lineage>
</organism>
<dbReference type="GeneID" id="119730283"/>
<evidence type="ECO:0000313" key="16">
    <source>
        <dbReference type="Proteomes" id="UP000887568"/>
    </source>
</evidence>
<evidence type="ECO:0000256" key="3">
    <source>
        <dbReference type="ARBA" id="ARBA00022676"/>
    </source>
</evidence>
<name>A0A914A6A4_PATMI</name>
<evidence type="ECO:0000256" key="9">
    <source>
        <dbReference type="ARBA" id="ARBA00023180"/>
    </source>
</evidence>
<feature type="compositionally biased region" description="Basic and acidic residues" evidence="13">
    <location>
        <begin position="101"/>
        <end position="111"/>
    </location>
</feature>
<keyword evidence="5" id="KW-0812">Transmembrane</keyword>
<sequence length="611" mass="69572">MRSRQCNKLASVCLVLVVFATGMLCGIYYESVSANTHAGVRAAETRNVNGAAPDGQVDSNQQIKTQPGKDNINANRHVDDANTKLKLNKPIRTENQNIHGKTGEENILRRGDVVQHDAGNVNGGRRVDDVDKHHAFINRKEFGHPIRLMPNAPVPPQANKQAGQASMDLRQQQQLNQPQLQQPQQQQQLNQLNQQAQQQQHQQQQFAQQGRVPQQQQQSFQQQQQNAQQQQVPHQQPQHWQQQQQQPNIQAANQKPQPNIPAANQHVAQPAPMPAAAMPGVKPAVAVQDSSEPLPKVDGKIVISVVVCGDRTDEALMMVKSAAILTPSPVHFHIFAEEDLQANISAKLKSWPQPYSTKITFDLHNIAFPPGENAAEWKKMFKKCATQRLFLPDLLLDTDALLYVDTDILFTKPLEYIWSFFKKFNSTQLAALTPEHEVTNIGWYNRFARHPFYGPTGLNSGVMLMNLTRMRKFGWSAKILPIFREYKLKTTWGDQDLLNILFHFHPELVYVYQCEWNIRPDHCMYSLNCHRIEKEGIAVIHGNRGVYHNEKQLPFRVIYEAFQNYQFGTDLYSGLVQPLKQRFTQPDVASMYCTKGLQHPLIATLQKYCRH</sequence>
<accession>A0A914A6A4</accession>
<comment type="catalytic activity">
    <reaction evidence="12">
        <text>3-O-(beta-D-glucosyl)-L-seryl-[EGF-like domain protein] + UDP-alpha-D-xylose = 3-O-[alpha-D-xylosyl-(1-&gt;3)-beta-D-glucosyl]-L-seryl-[EGF-like domain protein] + UDP + H(+)</text>
        <dbReference type="Rhea" id="RHEA:56064"/>
        <dbReference type="Rhea" id="RHEA-COMP:14610"/>
        <dbReference type="Rhea" id="RHEA-COMP:14611"/>
        <dbReference type="ChEBI" id="CHEBI:15378"/>
        <dbReference type="ChEBI" id="CHEBI:57632"/>
        <dbReference type="ChEBI" id="CHEBI:58223"/>
        <dbReference type="ChEBI" id="CHEBI:140575"/>
        <dbReference type="ChEBI" id="CHEBI:140576"/>
        <dbReference type="EC" id="2.4.2.42"/>
    </reaction>
</comment>
<comment type="function">
    <text evidence="10">Glycosyltransferase which elongates the O-linked glucose attached to EGF-like repeats in the extracellular domain of Notch proteins by catalyzing the addition of xylose.</text>
</comment>
<dbReference type="SUPFAM" id="SSF53448">
    <property type="entry name" value="Nucleotide-diphospho-sugar transferases"/>
    <property type="match status" value="1"/>
</dbReference>
<feature type="signal peptide" evidence="14">
    <location>
        <begin position="1"/>
        <end position="25"/>
    </location>
</feature>
<feature type="chain" id="PRO_5037907858" description="UDP-D-xylose:beta-D-glucoside alpha-1,3-D-xylosyltransferase" evidence="14">
    <location>
        <begin position="26"/>
        <end position="611"/>
    </location>
</feature>
<dbReference type="OrthoDB" id="6238971at2759"/>
<keyword evidence="4" id="KW-0808">Transferase</keyword>
<dbReference type="PANTHER" id="PTHR46012">
    <property type="entry name" value="IP22168P"/>
    <property type="match status" value="1"/>
</dbReference>
<dbReference type="GO" id="GO:0140563">
    <property type="term" value="F:UDP-D-xylose:beta-D-glucoside alpha-1,3-D-xylosyltransferase activity"/>
    <property type="evidence" value="ECO:0007669"/>
    <property type="project" value="UniProtKB-EC"/>
</dbReference>
<evidence type="ECO:0000256" key="8">
    <source>
        <dbReference type="ARBA" id="ARBA00023136"/>
    </source>
</evidence>
<evidence type="ECO:0000256" key="2">
    <source>
        <dbReference type="ARBA" id="ARBA00006351"/>
    </source>
</evidence>
<keyword evidence="16" id="KW-1185">Reference proteome</keyword>
<protein>
    <recommendedName>
        <fullName evidence="11">UDP-D-xylose:beta-D-glucoside alpha-1,3-D-xylosyltransferase</fullName>
        <ecNumber evidence="11">2.4.2.42</ecNumber>
    </recommendedName>
</protein>
<dbReference type="InterPro" id="IPR002495">
    <property type="entry name" value="Glyco_trans_8"/>
</dbReference>
<dbReference type="GO" id="GO:0016266">
    <property type="term" value="P:protein O-linked glycosylation via N-acetyl-galactosamine"/>
    <property type="evidence" value="ECO:0007669"/>
    <property type="project" value="TreeGrafter"/>
</dbReference>
<feature type="region of interest" description="Disordered" evidence="13">
    <location>
        <begin position="141"/>
        <end position="268"/>
    </location>
</feature>
<keyword evidence="9" id="KW-0325">Glycoprotein</keyword>
<dbReference type="PANTHER" id="PTHR46012:SF2">
    <property type="entry name" value="IP22168P"/>
    <property type="match status" value="1"/>
</dbReference>
<dbReference type="RefSeq" id="XP_038059024.1">
    <property type="nucleotide sequence ID" value="XM_038203096.1"/>
</dbReference>
<feature type="compositionally biased region" description="Low complexity" evidence="13">
    <location>
        <begin position="171"/>
        <end position="257"/>
    </location>
</feature>
<evidence type="ECO:0000256" key="11">
    <source>
        <dbReference type="ARBA" id="ARBA00038854"/>
    </source>
</evidence>
<keyword evidence="3" id="KW-0328">Glycosyltransferase</keyword>
<dbReference type="GO" id="GO:0016020">
    <property type="term" value="C:membrane"/>
    <property type="evidence" value="ECO:0007669"/>
    <property type="project" value="UniProtKB-SubCell"/>
</dbReference>
<proteinExistence type="inferred from homology"/>
<evidence type="ECO:0000256" key="14">
    <source>
        <dbReference type="SAM" id="SignalP"/>
    </source>
</evidence>
<dbReference type="OMA" id="YSLNCHR"/>
<dbReference type="Pfam" id="PF01501">
    <property type="entry name" value="Glyco_transf_8"/>
    <property type="match status" value="1"/>
</dbReference>
<evidence type="ECO:0000256" key="5">
    <source>
        <dbReference type="ARBA" id="ARBA00022692"/>
    </source>
</evidence>
<evidence type="ECO:0000256" key="4">
    <source>
        <dbReference type="ARBA" id="ARBA00022679"/>
    </source>
</evidence>
<feature type="region of interest" description="Disordered" evidence="13">
    <location>
        <begin position="50"/>
        <end position="75"/>
    </location>
</feature>
<dbReference type="InterPro" id="IPR051993">
    <property type="entry name" value="Glycosyltransferase_8"/>
</dbReference>
<dbReference type="EnsemblMetazoa" id="XM_038203096.1">
    <property type="protein sequence ID" value="XP_038059024.1"/>
    <property type="gene ID" value="LOC119730283"/>
</dbReference>